<name>A0A4W6F8K8_LATCA</name>
<dbReference type="Proteomes" id="UP000314980">
    <property type="component" value="Unassembled WGS sequence"/>
</dbReference>
<keyword evidence="2" id="KW-1185">Reference proteome</keyword>
<organism evidence="1 2">
    <name type="scientific">Lates calcarifer</name>
    <name type="common">Barramundi</name>
    <name type="synonym">Holocentrus calcarifer</name>
    <dbReference type="NCBI Taxonomy" id="8187"/>
    <lineage>
        <taxon>Eukaryota</taxon>
        <taxon>Metazoa</taxon>
        <taxon>Chordata</taxon>
        <taxon>Craniata</taxon>
        <taxon>Vertebrata</taxon>
        <taxon>Euteleostomi</taxon>
        <taxon>Actinopterygii</taxon>
        <taxon>Neopterygii</taxon>
        <taxon>Teleostei</taxon>
        <taxon>Neoteleostei</taxon>
        <taxon>Acanthomorphata</taxon>
        <taxon>Carangaria</taxon>
        <taxon>Carangaria incertae sedis</taxon>
        <taxon>Centropomidae</taxon>
        <taxon>Lates</taxon>
    </lineage>
</organism>
<dbReference type="AlphaFoldDB" id="A0A4W6F8K8"/>
<reference evidence="1" key="2">
    <citation type="submission" date="2025-08" db="UniProtKB">
        <authorList>
            <consortium name="Ensembl"/>
        </authorList>
    </citation>
    <scope>IDENTIFICATION</scope>
</reference>
<proteinExistence type="predicted"/>
<accession>A0A4W6F8K8</accession>
<protein>
    <submittedName>
        <fullName evidence="1">Uncharacterized protein</fullName>
    </submittedName>
</protein>
<dbReference type="InParanoid" id="A0A4W6F8K8"/>
<reference evidence="1" key="3">
    <citation type="submission" date="2025-09" db="UniProtKB">
        <authorList>
            <consortium name="Ensembl"/>
        </authorList>
    </citation>
    <scope>IDENTIFICATION</scope>
</reference>
<dbReference type="Ensembl" id="ENSLCAT00010048237.1">
    <property type="protein sequence ID" value="ENSLCAP00010047077.1"/>
    <property type="gene ID" value="ENSLCAG00010021849.1"/>
</dbReference>
<reference evidence="2" key="1">
    <citation type="submission" date="2015-09" db="EMBL/GenBank/DDBJ databases">
        <authorList>
            <person name="Sai Rama Sridatta P."/>
        </authorList>
    </citation>
    <scope>NUCLEOTIDE SEQUENCE [LARGE SCALE GENOMIC DNA]</scope>
</reference>
<evidence type="ECO:0000313" key="2">
    <source>
        <dbReference type="Proteomes" id="UP000314980"/>
    </source>
</evidence>
<evidence type="ECO:0000313" key="1">
    <source>
        <dbReference type="Ensembl" id="ENSLCAP00010047077.1"/>
    </source>
</evidence>
<sequence length="71" mass="7850">MLENEFLFFSPQLPAKEKCFNCVLLEVYFLGLAQSFCGLAAGQVTVIWEPPLWTTVSLENVPLAAAKTKVS</sequence>